<evidence type="ECO:0008006" key="3">
    <source>
        <dbReference type="Google" id="ProtNLM"/>
    </source>
</evidence>
<sequence length="46" mass="5188">EDYDEVRRALNERGAEGWEVITAEAGDYGYTTFLKRETGTMKAASE</sequence>
<evidence type="ECO:0000313" key="1">
    <source>
        <dbReference type="EMBL" id="EAP74934.1"/>
    </source>
</evidence>
<dbReference type="AlphaFoldDB" id="A3SS46"/>
<keyword evidence="2" id="KW-1185">Reference proteome</keyword>
<reference evidence="1 2" key="1">
    <citation type="submission" date="2005-12" db="EMBL/GenBank/DDBJ databases">
        <authorList>
            <person name="Moran M.A."/>
            <person name="Ferriera S."/>
            <person name="Johnson J."/>
            <person name="Kravitz S."/>
            <person name="Halpern A."/>
            <person name="Remington K."/>
            <person name="Beeson K."/>
            <person name="Tran B."/>
            <person name="Rogers Y.-H."/>
            <person name="Friedman R."/>
            <person name="Venter J.C."/>
        </authorList>
    </citation>
    <scope>NUCLEOTIDE SEQUENCE [LARGE SCALE GENOMIC DNA]</scope>
    <source>
        <strain evidence="2">ATCC BAA-591 / DSM 15170 / ISM</strain>
    </source>
</reference>
<accession>A3SS46</accession>
<feature type="non-terminal residue" evidence="1">
    <location>
        <position position="1"/>
    </location>
</feature>
<comment type="caution">
    <text evidence="1">The sequence shown here is derived from an EMBL/GenBank/DDBJ whole genome shotgun (WGS) entry which is preliminary data.</text>
</comment>
<organism evidence="1 2">
    <name type="scientific">Roseovarius nubinhibens (strain ATCC BAA-591 / DSM 15170 / ISM)</name>
    <dbReference type="NCBI Taxonomy" id="89187"/>
    <lineage>
        <taxon>Bacteria</taxon>
        <taxon>Pseudomonadati</taxon>
        <taxon>Pseudomonadota</taxon>
        <taxon>Alphaproteobacteria</taxon>
        <taxon>Rhodobacterales</taxon>
        <taxon>Roseobacteraceae</taxon>
        <taxon>Roseovarius</taxon>
    </lineage>
</organism>
<name>A3SS46_ROSNI</name>
<protein>
    <recommendedName>
        <fullName evidence="3">DUF4177 domain-containing protein</fullName>
    </recommendedName>
</protein>
<evidence type="ECO:0000313" key="2">
    <source>
        <dbReference type="Proteomes" id="UP000005954"/>
    </source>
</evidence>
<dbReference type="Proteomes" id="UP000005954">
    <property type="component" value="Unassembled WGS sequence"/>
</dbReference>
<dbReference type="HOGENOM" id="CLU_207062_0_0_5"/>
<dbReference type="EMBL" id="AALY01000008">
    <property type="protein sequence ID" value="EAP74934.1"/>
    <property type="molecule type" value="Genomic_DNA"/>
</dbReference>
<gene>
    <name evidence="1" type="ORF">ISM_17335</name>
</gene>
<proteinExistence type="predicted"/>